<evidence type="ECO:0000313" key="4">
    <source>
        <dbReference type="Proteomes" id="UP000625527"/>
    </source>
</evidence>
<proteinExistence type="predicted"/>
<protein>
    <recommendedName>
        <fullName evidence="2">RAMA domain-containing protein</fullName>
    </recommendedName>
</protein>
<reference evidence="3 4" key="1">
    <citation type="submission" date="2020-10" db="EMBL/GenBank/DDBJ databases">
        <title>Myceligenerans pegani sp. nov., an endophytic actinomycete isolated from Peganum harmala L. in Xinjiang, China.</title>
        <authorList>
            <person name="Xin L."/>
        </authorList>
    </citation>
    <scope>NUCLEOTIDE SEQUENCE [LARGE SCALE GENOMIC DNA]</scope>
    <source>
        <strain evidence="3 4">TRM65318</strain>
    </source>
</reference>
<dbReference type="InterPro" id="IPR040843">
    <property type="entry name" value="RAMA"/>
</dbReference>
<feature type="compositionally biased region" description="Pro residues" evidence="1">
    <location>
        <begin position="371"/>
        <end position="387"/>
    </location>
</feature>
<feature type="compositionally biased region" description="Low complexity" evidence="1">
    <location>
        <begin position="479"/>
        <end position="490"/>
    </location>
</feature>
<dbReference type="Proteomes" id="UP000625527">
    <property type="component" value="Unassembled WGS sequence"/>
</dbReference>
<organism evidence="3 4">
    <name type="scientific">Myceligenerans pegani</name>
    <dbReference type="NCBI Taxonomy" id="2776917"/>
    <lineage>
        <taxon>Bacteria</taxon>
        <taxon>Bacillati</taxon>
        <taxon>Actinomycetota</taxon>
        <taxon>Actinomycetes</taxon>
        <taxon>Micrococcales</taxon>
        <taxon>Promicromonosporaceae</taxon>
        <taxon>Myceligenerans</taxon>
    </lineage>
</organism>
<feature type="domain" description="RAMA" evidence="2">
    <location>
        <begin position="668"/>
        <end position="734"/>
    </location>
</feature>
<feature type="region of interest" description="Disordered" evidence="1">
    <location>
        <begin position="192"/>
        <end position="234"/>
    </location>
</feature>
<feature type="compositionally biased region" description="Pro residues" evidence="1">
    <location>
        <begin position="616"/>
        <end position="638"/>
    </location>
</feature>
<evidence type="ECO:0000256" key="1">
    <source>
        <dbReference type="SAM" id="MobiDB-lite"/>
    </source>
</evidence>
<dbReference type="Pfam" id="PF18755">
    <property type="entry name" value="RAMA"/>
    <property type="match status" value="1"/>
</dbReference>
<evidence type="ECO:0000259" key="2">
    <source>
        <dbReference type="Pfam" id="PF18755"/>
    </source>
</evidence>
<gene>
    <name evidence="3" type="ORF">IHE71_05400</name>
</gene>
<name>A0ABR9MUT5_9MICO</name>
<comment type="caution">
    <text evidence="3">The sequence shown here is derived from an EMBL/GenBank/DDBJ whole genome shotgun (WGS) entry which is preliminary data.</text>
</comment>
<evidence type="ECO:0000313" key="3">
    <source>
        <dbReference type="EMBL" id="MBE1875146.1"/>
    </source>
</evidence>
<dbReference type="RefSeq" id="WP_192861720.1">
    <property type="nucleotide sequence ID" value="NZ_JADAQT010000058.1"/>
</dbReference>
<accession>A0ABR9MUT5</accession>
<sequence>MPLFEVDATRPFLVQSSGNGAGGEPGVHTSAHRVVESHIDGLLGEQVFPVAQGSGPDEPHLLALDASGLPVVVELVGDLDKSTLTRALDHAGAAGRLTRGELAARYHGGQHSFAHDVAEFYDSVPITKSSSTGGGSGARLIIICQNAPQEILNAVDFLRQPTMPVEVLKMDVVKSDDGRRFLDVSPLVIHVPPGLPSPRQADRGSITRGNEPEHVTPEPVASAPMFTSRSQSADADPFAEGVKVGYALTGKLPVVAHESRPARQSPVGPAESARPPISEPTPAPVAGRGKNPARGLRRSLARGGETPSATGAENAPGSDNGRPLPPSRSARRAMAERDAAAPSSGSTPMPLSSGRPGRDAPSPSPQASAPVPMPAPAPAPAGEPDPSAPSSDTLPRVPKPAQAPVRRRSRKDRFASAPDERPAALAEDSAPSPAPIDSAPQVPDLPEPGPAPLFGDDAPALAGGAFTAHSPVPPPPAAEAPAPGLSAAPAEENLWQPAPYPDGGYSAPVSSAPAEPFASPPASAAQEPVFPSFESGHPSGAVGPIDSAPFEPPVIDSQWQESGYTPDAGYGQEAAFAGAAGQEQVYDWSADPSFGPPQAGAIGQPEYPDPQAGYLPPAPSAQPPFPGQAPEAQIPPVPSDESIRANTPGLFDEEEDPDLEALARSFGAPTRIVWSRPRRNQHHEAVLHPNGVIELADGGQYRHPDTAATAASGSYTADGWSVWRVGEQGPSLTEAFQQRFV</sequence>
<feature type="compositionally biased region" description="Low complexity" evidence="1">
    <location>
        <begin position="568"/>
        <end position="584"/>
    </location>
</feature>
<feature type="compositionally biased region" description="Low complexity" evidence="1">
    <location>
        <begin position="426"/>
        <end position="440"/>
    </location>
</feature>
<keyword evidence="4" id="KW-1185">Reference proteome</keyword>
<feature type="region of interest" description="Disordered" evidence="1">
    <location>
        <begin position="257"/>
        <end position="654"/>
    </location>
</feature>
<feature type="compositionally biased region" description="Low complexity" evidence="1">
    <location>
        <begin position="506"/>
        <end position="525"/>
    </location>
</feature>
<dbReference type="EMBL" id="JADAQT010000058">
    <property type="protein sequence ID" value="MBE1875146.1"/>
    <property type="molecule type" value="Genomic_DNA"/>
</dbReference>
<feature type="compositionally biased region" description="Basic and acidic residues" evidence="1">
    <location>
        <begin position="412"/>
        <end position="422"/>
    </location>
</feature>